<feature type="compositionally biased region" description="Basic and acidic residues" evidence="2">
    <location>
        <begin position="435"/>
        <end position="456"/>
    </location>
</feature>
<evidence type="ECO:0000256" key="1">
    <source>
        <dbReference type="ARBA" id="ARBA00038349"/>
    </source>
</evidence>
<dbReference type="InterPro" id="IPR011009">
    <property type="entry name" value="Kinase-like_dom_sf"/>
</dbReference>
<evidence type="ECO:0000313" key="5">
    <source>
        <dbReference type="RefSeq" id="XP_065647255.1"/>
    </source>
</evidence>
<sequence>MGSEISLISHYKIGQTIPIDSDLKVCMASATHIHDGQKYTTFQYEKENGKIPENTNRHLESLKIIRHPYILKYVTSFDSSRRHATLVTEHVIPLDVAVEKQEPEEIFSGLHNILEALIFLHDKALLCHNKVSVSSVFVSDDGIWKLGSFESSTKVLRLSKQSFENDIIGYKEFCLSVLEYLKDDAQNTKNFINRLETDFGDKENIGSLKSLLSDSFFKFPFLKTYHDLQNVTLKSAIEREIFYSTLAKHLQTFPPYAVSHRFAPLLFSHFVLTDPSADKCFLKHLFCADDSAVPNTYPIYGADNFKKYSLPFILSLFESRDAAIRLILLRYFSFYCYSIEKETLTDVVLPELVIGLKDSNDAIVAATFQALAALVPLLGGKTVVGGQFYKYFYDMKPDFTRNTDDSILTKSQVFLMPNSFEHLNSSSSMENSDDCIEKKKQQRLEREKQRENQKIKREQRRKLRHDKINQSTEIEGGETAKTEGNKNETASGNQSDPDWEGFEEFSSSGSDSREEDKRDPRTEDLTDNNWNWDNDNQKKNTKMNHLNSTDISSKSSHHNNALTPTSKLLLSNQLQPDSSFTELSLQLDSFHSPNIIENNVNIQTVQTKSEKNTFKKNTTTNNNSIKEKNLKKDLGSEFDIQVLNKLAEPDYFVDMVPNFKNEIKTVVIDINTVPTVSSKFAVTEILQDEPTAWDDDGWGSE</sequence>
<dbReference type="Gene3D" id="3.30.200.20">
    <property type="entry name" value="Phosphorylase Kinase, domain 1"/>
    <property type="match status" value="1"/>
</dbReference>
<organism evidence="4 5">
    <name type="scientific">Hydra vulgaris</name>
    <name type="common">Hydra</name>
    <name type="synonym">Hydra attenuata</name>
    <dbReference type="NCBI Taxonomy" id="6087"/>
    <lineage>
        <taxon>Eukaryota</taxon>
        <taxon>Metazoa</taxon>
        <taxon>Cnidaria</taxon>
        <taxon>Hydrozoa</taxon>
        <taxon>Hydroidolina</taxon>
        <taxon>Anthoathecata</taxon>
        <taxon>Aplanulata</taxon>
        <taxon>Hydridae</taxon>
        <taxon>Hydra</taxon>
    </lineage>
</organism>
<dbReference type="InterPro" id="IPR000719">
    <property type="entry name" value="Prot_kinase_dom"/>
</dbReference>
<dbReference type="PANTHER" id="PTHR12984">
    <property type="entry name" value="SCY1-RELATED S/T PROTEIN KINASE-LIKE"/>
    <property type="match status" value="1"/>
</dbReference>
<dbReference type="InterPro" id="IPR011989">
    <property type="entry name" value="ARM-like"/>
</dbReference>
<feature type="compositionally biased region" description="Basic and acidic residues" evidence="2">
    <location>
        <begin position="511"/>
        <end position="524"/>
    </location>
</feature>
<accession>A0ABM4BE73</accession>
<proteinExistence type="inferred from homology"/>
<keyword evidence="4" id="KW-1185">Reference proteome</keyword>
<reference evidence="4" key="1">
    <citation type="submission" date="2025-05" db="UniProtKB">
        <authorList>
            <consortium name="RefSeq"/>
        </authorList>
    </citation>
    <scope>NUCLEOTIDE SEQUENCE [LARGE SCALE GENOMIC DNA]</scope>
</reference>
<dbReference type="RefSeq" id="XP_065647255.1">
    <property type="nucleotide sequence ID" value="XM_065791183.1"/>
</dbReference>
<feature type="compositionally biased region" description="Polar residues" evidence="2">
    <location>
        <begin position="487"/>
        <end position="496"/>
    </location>
</feature>
<reference evidence="5" key="2">
    <citation type="submission" date="2025-08" db="UniProtKB">
        <authorList>
            <consortium name="RefSeq"/>
        </authorList>
    </citation>
    <scope>IDENTIFICATION</scope>
</reference>
<feature type="compositionally biased region" description="Polar residues" evidence="2">
    <location>
        <begin position="543"/>
        <end position="562"/>
    </location>
</feature>
<dbReference type="PROSITE" id="PS50011">
    <property type="entry name" value="PROTEIN_KINASE_DOM"/>
    <property type="match status" value="1"/>
</dbReference>
<dbReference type="InterPro" id="IPR051177">
    <property type="entry name" value="CIK-Related_Protein"/>
</dbReference>
<dbReference type="Gene3D" id="1.25.10.10">
    <property type="entry name" value="Leucine-rich Repeat Variant"/>
    <property type="match status" value="1"/>
</dbReference>
<evidence type="ECO:0000313" key="4">
    <source>
        <dbReference type="Proteomes" id="UP001652625"/>
    </source>
</evidence>
<dbReference type="SUPFAM" id="SSF56112">
    <property type="entry name" value="Protein kinase-like (PK-like)"/>
    <property type="match status" value="1"/>
</dbReference>
<feature type="region of interest" description="Disordered" evidence="2">
    <location>
        <begin position="424"/>
        <end position="562"/>
    </location>
</feature>
<evidence type="ECO:0000259" key="3">
    <source>
        <dbReference type="PROSITE" id="PS50011"/>
    </source>
</evidence>
<dbReference type="Proteomes" id="UP001652625">
    <property type="component" value="Chromosome 02"/>
</dbReference>
<comment type="similarity">
    <text evidence="1">Belongs to the protein kinase superfamily.</text>
</comment>
<dbReference type="GeneID" id="100202791"/>
<dbReference type="Gene3D" id="1.10.510.10">
    <property type="entry name" value="Transferase(Phosphotransferase) domain 1"/>
    <property type="match status" value="1"/>
</dbReference>
<gene>
    <name evidence="5" type="primary">LOC100202791</name>
</gene>
<dbReference type="PANTHER" id="PTHR12984:SF15">
    <property type="entry name" value="PROTEIN-ASSOCIATING WITH THE CARBOXYL-TERMINAL DOMAIN OF EZRIN"/>
    <property type="match status" value="1"/>
</dbReference>
<dbReference type="InterPro" id="IPR016024">
    <property type="entry name" value="ARM-type_fold"/>
</dbReference>
<name>A0ABM4BE73_HYDVU</name>
<feature type="domain" description="Protein kinase" evidence="3">
    <location>
        <begin position="11"/>
        <end position="313"/>
    </location>
</feature>
<evidence type="ECO:0000256" key="2">
    <source>
        <dbReference type="SAM" id="MobiDB-lite"/>
    </source>
</evidence>
<dbReference type="SUPFAM" id="SSF48371">
    <property type="entry name" value="ARM repeat"/>
    <property type="match status" value="1"/>
</dbReference>
<protein>
    <submittedName>
        <fullName evidence="5">Protein-associating with the carboxyl-terminal domain of ezrin isoform X2</fullName>
    </submittedName>
</protein>